<name>A0A6S4PA30_9CAUD</name>
<dbReference type="EMBL" id="AP013546">
    <property type="protein sequence ID" value="BAQ94352.1"/>
    <property type="molecule type" value="Genomic_DNA"/>
</dbReference>
<dbReference type="RefSeq" id="YP_009777608.1">
    <property type="nucleotide sequence ID" value="NC_047700.1"/>
</dbReference>
<dbReference type="KEGG" id="vg:55412272"/>
<dbReference type="Proteomes" id="UP000504913">
    <property type="component" value="Segment"/>
</dbReference>
<organism evidence="1 2">
    <name type="scientific">uncultured phage_MedDCM-OCT-S37-C6</name>
    <dbReference type="NCBI Taxonomy" id="2740804"/>
    <lineage>
        <taxon>Viruses</taxon>
        <taxon>Duplodnaviria</taxon>
        <taxon>Heunggongvirae</taxon>
        <taxon>Uroviricota</taxon>
        <taxon>Caudoviricetes</taxon>
        <taxon>Autographivirales</taxon>
        <taxon>Oinezvirus</taxon>
        <taxon>Oinezvirus S37C6</taxon>
    </lineage>
</organism>
<dbReference type="Pfam" id="PF19847">
    <property type="entry name" value="DUF6322"/>
    <property type="match status" value="1"/>
</dbReference>
<evidence type="ECO:0000313" key="2">
    <source>
        <dbReference type="Proteomes" id="UP000504913"/>
    </source>
</evidence>
<evidence type="ECO:0000313" key="1">
    <source>
        <dbReference type="EMBL" id="BAQ94352.1"/>
    </source>
</evidence>
<dbReference type="GeneID" id="55412272"/>
<evidence type="ECO:0008006" key="3">
    <source>
        <dbReference type="Google" id="ProtNLM"/>
    </source>
</evidence>
<keyword evidence="2" id="KW-1185">Reference proteome</keyword>
<accession>A0A6S4PA30</accession>
<proteinExistence type="predicted"/>
<sequence length="169" mass="16117">MKRIALVVGITLATAAPATADIAHRITSSVALTVDAAASNATRVPSIYAVSGSNVTPKVGDATGAIGGLGALSSGTAVGYSPTEATITTAGDAFSFSESFIEGDDVGTTTSVSSGVAASLPAWGNTITSSGGVAGSLAGTVASDHALSITAGGAGTTAQAQTSVSLELQ</sequence>
<reference evidence="1 2" key="1">
    <citation type="journal article" date="2013" name="PLoS Genet.">
        <title>Expanding the Marine Virosphere Using Metagenomics.</title>
        <authorList>
            <person name="Mizuno C.M."/>
            <person name="Rodriguez-Valera F."/>
            <person name="Kimes N.E."/>
            <person name="Ghai R."/>
        </authorList>
    </citation>
    <scope>NUCLEOTIDE SEQUENCE [LARGE SCALE GENOMIC DNA]</scope>
    <source>
        <strain evidence="1">UvMED-CGR-C79-MedDCM-OCT-S37-C6</strain>
    </source>
</reference>
<dbReference type="InterPro" id="IPR046285">
    <property type="entry name" value="DUF6322"/>
</dbReference>
<protein>
    <recommendedName>
        <fullName evidence="3">OMP1 protein</fullName>
    </recommendedName>
</protein>